<gene>
    <name evidence="1" type="ORF">NCTC13156_01484</name>
</gene>
<evidence type="ECO:0000313" key="2">
    <source>
        <dbReference type="Proteomes" id="UP000255269"/>
    </source>
</evidence>
<accession>A0A1C0W292</accession>
<name>A0A1C0W292_9HELI</name>
<dbReference type="EMBL" id="UGJF01000001">
    <property type="protein sequence ID" value="STQ88631.1"/>
    <property type="molecule type" value="Genomic_DNA"/>
</dbReference>
<dbReference type="AlphaFoldDB" id="A0A1C0W292"/>
<sequence length="70" mass="8351">MVITITNADNNLIDILESINKKLSKPYKIEKLQEDFIPYQESYAYKKYQSFSEDYKKELAEEIKADIKRL</sequence>
<dbReference type="RefSeq" id="WP_065826435.1">
    <property type="nucleotide sequence ID" value="NZ_CAJFGW010000010.1"/>
</dbReference>
<dbReference type="Proteomes" id="UP000255269">
    <property type="component" value="Unassembled WGS sequence"/>
</dbReference>
<reference evidence="1 2" key="1">
    <citation type="submission" date="2018-06" db="EMBL/GenBank/DDBJ databases">
        <authorList>
            <consortium name="Pathogen Informatics"/>
            <person name="Doyle S."/>
        </authorList>
    </citation>
    <scope>NUCLEOTIDE SEQUENCE [LARGE SCALE GENOMIC DNA]</scope>
    <source>
        <strain evidence="1 2">NCTC13156</strain>
    </source>
</reference>
<evidence type="ECO:0000313" key="1">
    <source>
        <dbReference type="EMBL" id="STQ88631.1"/>
    </source>
</evidence>
<organism evidence="1 2">
    <name type="scientific">Helicobacter pullorum</name>
    <dbReference type="NCBI Taxonomy" id="35818"/>
    <lineage>
        <taxon>Bacteria</taxon>
        <taxon>Pseudomonadati</taxon>
        <taxon>Campylobacterota</taxon>
        <taxon>Epsilonproteobacteria</taxon>
        <taxon>Campylobacterales</taxon>
        <taxon>Helicobacteraceae</taxon>
        <taxon>Helicobacter</taxon>
    </lineage>
</organism>
<proteinExistence type="predicted"/>
<protein>
    <submittedName>
        <fullName evidence="1">Uncharacterized protein</fullName>
    </submittedName>
</protein>